<dbReference type="Gene3D" id="3.20.10.10">
    <property type="entry name" value="D-amino Acid Aminotransferase, subunit A, domain 2"/>
    <property type="match status" value="1"/>
</dbReference>
<dbReference type="Pfam" id="PF01063">
    <property type="entry name" value="Aminotran_4"/>
    <property type="match status" value="1"/>
</dbReference>
<comment type="function">
    <text evidence="12">Acts on the D-isomers of alanine, leucine, aspartate, glutamate, aminobutyrate, norvaline and asparagine. The enzyme transfers an amino group from a substrate D-amino acid to the pyridoxal phosphate cofactor to form pyridoxamine and an alpha-keto acid in the first half-reaction.</text>
</comment>
<dbReference type="PANTHER" id="PTHR42743:SF10">
    <property type="entry name" value="D-ALANINE AMINOTRANSFERASE"/>
    <property type="match status" value="1"/>
</dbReference>
<comment type="catalytic activity">
    <reaction evidence="9 12">
        <text>D-alanine + 2-oxoglutarate = D-glutamate + pyruvate</text>
        <dbReference type="Rhea" id="RHEA:15869"/>
        <dbReference type="ChEBI" id="CHEBI:15361"/>
        <dbReference type="ChEBI" id="CHEBI:16810"/>
        <dbReference type="ChEBI" id="CHEBI:29986"/>
        <dbReference type="ChEBI" id="CHEBI:57416"/>
        <dbReference type="EC" id="2.6.1.21"/>
    </reaction>
</comment>
<dbReference type="CDD" id="cd01558">
    <property type="entry name" value="D-AAT_like"/>
    <property type="match status" value="1"/>
</dbReference>
<dbReference type="GO" id="GO:0047810">
    <property type="term" value="F:D-alanine-2-oxoglutarate aminotransferase activity"/>
    <property type="evidence" value="ECO:0007669"/>
    <property type="project" value="UniProtKB-EC"/>
</dbReference>
<evidence type="ECO:0000313" key="14">
    <source>
        <dbReference type="Proteomes" id="UP001597493"/>
    </source>
</evidence>
<dbReference type="InterPro" id="IPR005784">
    <property type="entry name" value="D_amino_transT"/>
</dbReference>
<dbReference type="InterPro" id="IPR050571">
    <property type="entry name" value="Class-IV_PLP-Dep_Aminotrnsfr"/>
</dbReference>
<dbReference type="Proteomes" id="UP001597493">
    <property type="component" value="Unassembled WGS sequence"/>
</dbReference>
<dbReference type="InterPro" id="IPR001544">
    <property type="entry name" value="Aminotrans_IV"/>
</dbReference>
<comment type="subunit">
    <text evidence="3">Homodimer.</text>
</comment>
<comment type="similarity">
    <text evidence="2 10">Belongs to the class-IV pyridoxal-phosphate-dependent aminotransferase family.</text>
</comment>
<name>A0ABW5QVR5_9BACL</name>
<dbReference type="PROSITE" id="PS00770">
    <property type="entry name" value="AA_TRANSFER_CLASS_4"/>
    <property type="match status" value="1"/>
</dbReference>
<organism evidence="13 14">
    <name type="scientific">Paenibacillus thailandensis</name>
    <dbReference type="NCBI Taxonomy" id="393250"/>
    <lineage>
        <taxon>Bacteria</taxon>
        <taxon>Bacillati</taxon>
        <taxon>Bacillota</taxon>
        <taxon>Bacilli</taxon>
        <taxon>Bacillales</taxon>
        <taxon>Paenibacillaceae</taxon>
        <taxon>Paenibacillus</taxon>
    </lineage>
</organism>
<keyword evidence="7 13" id="KW-0808">Transferase</keyword>
<dbReference type="SUPFAM" id="SSF56752">
    <property type="entry name" value="D-aminoacid aminotransferase-like PLP-dependent enzymes"/>
    <property type="match status" value="1"/>
</dbReference>
<evidence type="ECO:0000256" key="9">
    <source>
        <dbReference type="ARBA" id="ARBA00047911"/>
    </source>
</evidence>
<protein>
    <recommendedName>
        <fullName evidence="5 12">D-alanine aminotransferase</fullName>
        <ecNumber evidence="4 12">2.6.1.21</ecNumber>
    </recommendedName>
</protein>
<dbReference type="InterPro" id="IPR036038">
    <property type="entry name" value="Aminotransferase-like"/>
</dbReference>
<dbReference type="InterPro" id="IPR043131">
    <property type="entry name" value="BCAT-like_N"/>
</dbReference>
<dbReference type="EC" id="2.6.1.21" evidence="4 12"/>
<evidence type="ECO:0000256" key="2">
    <source>
        <dbReference type="ARBA" id="ARBA00009320"/>
    </source>
</evidence>
<keyword evidence="6 13" id="KW-0032">Aminotransferase</keyword>
<evidence type="ECO:0000256" key="8">
    <source>
        <dbReference type="ARBA" id="ARBA00022898"/>
    </source>
</evidence>
<accession>A0ABW5QVR5</accession>
<evidence type="ECO:0000256" key="7">
    <source>
        <dbReference type="ARBA" id="ARBA00022679"/>
    </source>
</evidence>
<evidence type="ECO:0000256" key="1">
    <source>
        <dbReference type="ARBA" id="ARBA00001933"/>
    </source>
</evidence>
<keyword evidence="14" id="KW-1185">Reference proteome</keyword>
<evidence type="ECO:0000256" key="4">
    <source>
        <dbReference type="ARBA" id="ARBA00012874"/>
    </source>
</evidence>
<evidence type="ECO:0000256" key="3">
    <source>
        <dbReference type="ARBA" id="ARBA00011738"/>
    </source>
</evidence>
<evidence type="ECO:0000256" key="10">
    <source>
        <dbReference type="RuleBase" id="RU004106"/>
    </source>
</evidence>
<sequence>MSEVYYFRNEFLPKEDVRISPEDRGYYFGDGIYEVIRVYKGRMFEAKAHFERFKRTALAVRIPLPDMGELEAALQELIRQNAVEEGSVYVQMTRGTAPRAHNLNADTPPVVMAYCQKLSRPVDKMEKGIAAATVPDTRWQHCDLKTLNLLGNVLLKQKALDQGADDCILHRDGSVTECSSSNLFIVRDNRLVTHPADNLILPGITRNVVIRLAAELELPVEERALTVDELLGAQEVFLTSTVQEIVPIVTVDGKAIGGGTPGPVTQKLQQAFERLILA</sequence>
<comment type="cofactor">
    <cofactor evidence="1 11">
        <name>pyridoxal 5'-phosphate</name>
        <dbReference type="ChEBI" id="CHEBI:597326"/>
    </cofactor>
</comment>
<dbReference type="RefSeq" id="WP_379272096.1">
    <property type="nucleotide sequence ID" value="NZ_JBHUGT010000028.1"/>
</dbReference>
<keyword evidence="8 11" id="KW-0663">Pyridoxal phosphate</keyword>
<evidence type="ECO:0000256" key="12">
    <source>
        <dbReference type="RuleBase" id="RU004520"/>
    </source>
</evidence>
<proteinExistence type="inferred from homology"/>
<evidence type="ECO:0000256" key="5">
    <source>
        <dbReference type="ARBA" id="ARBA00021779"/>
    </source>
</evidence>
<dbReference type="InterPro" id="IPR018300">
    <property type="entry name" value="Aminotrans_IV_CS"/>
</dbReference>
<gene>
    <name evidence="13" type="primary">dat</name>
    <name evidence="13" type="ORF">ACFSW5_09850</name>
</gene>
<dbReference type="EMBL" id="JBHUMY010000008">
    <property type="protein sequence ID" value="MFD2660564.1"/>
    <property type="molecule type" value="Genomic_DNA"/>
</dbReference>
<dbReference type="PANTHER" id="PTHR42743">
    <property type="entry name" value="AMINO-ACID AMINOTRANSFERASE"/>
    <property type="match status" value="1"/>
</dbReference>
<dbReference type="NCBIfam" id="TIGR01121">
    <property type="entry name" value="D_amino_aminoT"/>
    <property type="match status" value="1"/>
</dbReference>
<comment type="caution">
    <text evidence="13">The sequence shown here is derived from an EMBL/GenBank/DDBJ whole genome shotgun (WGS) entry which is preliminary data.</text>
</comment>
<dbReference type="Gene3D" id="3.30.470.10">
    <property type="match status" value="1"/>
</dbReference>
<evidence type="ECO:0000256" key="6">
    <source>
        <dbReference type="ARBA" id="ARBA00022576"/>
    </source>
</evidence>
<dbReference type="InterPro" id="IPR043132">
    <property type="entry name" value="BCAT-like_C"/>
</dbReference>
<reference evidence="14" key="1">
    <citation type="journal article" date="2019" name="Int. J. Syst. Evol. Microbiol.">
        <title>The Global Catalogue of Microorganisms (GCM) 10K type strain sequencing project: providing services to taxonomists for standard genome sequencing and annotation.</title>
        <authorList>
            <consortium name="The Broad Institute Genomics Platform"/>
            <consortium name="The Broad Institute Genome Sequencing Center for Infectious Disease"/>
            <person name="Wu L."/>
            <person name="Ma J."/>
        </authorList>
    </citation>
    <scope>NUCLEOTIDE SEQUENCE [LARGE SCALE GENOMIC DNA]</scope>
    <source>
        <strain evidence="14">TISTR 1827</strain>
    </source>
</reference>
<evidence type="ECO:0000256" key="11">
    <source>
        <dbReference type="RuleBase" id="RU004516"/>
    </source>
</evidence>
<evidence type="ECO:0000313" key="13">
    <source>
        <dbReference type="EMBL" id="MFD2660564.1"/>
    </source>
</evidence>